<evidence type="ECO:0000259" key="1">
    <source>
        <dbReference type="Pfam" id="PF00483"/>
    </source>
</evidence>
<dbReference type="InterPro" id="IPR054566">
    <property type="entry name" value="ManC/GMP-like_b-helix"/>
</dbReference>
<feature type="domain" description="MannoseP isomerase/GMP-like beta-helix" evidence="2">
    <location>
        <begin position="303"/>
        <end position="352"/>
    </location>
</feature>
<dbReference type="Gene3D" id="3.90.550.10">
    <property type="entry name" value="Spore Coat Polysaccharide Biosynthesis Protein SpsA, Chain A"/>
    <property type="match status" value="1"/>
</dbReference>
<name>A0A952ALZ1_9BACT</name>
<gene>
    <name evidence="3" type="ORF">H3C67_03360</name>
</gene>
<dbReference type="Pfam" id="PF22640">
    <property type="entry name" value="ManC_GMP_beta-helix"/>
    <property type="match status" value="1"/>
</dbReference>
<evidence type="ECO:0008006" key="5">
    <source>
        <dbReference type="Google" id="ProtNLM"/>
    </source>
</evidence>
<evidence type="ECO:0000259" key="2">
    <source>
        <dbReference type="Pfam" id="PF22640"/>
    </source>
</evidence>
<dbReference type="InterPro" id="IPR029044">
    <property type="entry name" value="Nucleotide-diphossugar_trans"/>
</dbReference>
<dbReference type="AlphaFoldDB" id="A0A952ALZ1"/>
<feature type="domain" description="Nucleotidyl transferase" evidence="1">
    <location>
        <begin position="4"/>
        <end position="285"/>
    </location>
</feature>
<proteinExistence type="predicted"/>
<sequence length="362" mass="41242">MKIILFAGGSGTRFWPISRNKYPKQFIPLINNKSTIARLLDDLSEWYGWNQIYVPTTELLAALVKNNFPSLPLNHIITEPVRRDLAPAVGLAMITLAKHGAGSEPTTILWSDGYIGNKSNFKKALSVAESFIKKDPNKLLFLGEKPAYPNENLGWIKKGKIINKDNGLIIYEKAGFVYRPKLEDAKQWFEKDTHLWNPGYFVTTPNFIIDQYKTHQPEMYQQLMTIQKALDTDQESDVLAKIYPSMESISFDDAILEKMDDNLSLVLGGEYNWADPGTLYALKQFLQENEDDNVTKGLVYNFQTKDSLVYNFVKKQIVTTIGLDGYIVVNTPDAVLVCHKNQIPTIKAMLKEFENTELEKFL</sequence>
<comment type="caution">
    <text evidence="3">The sequence shown here is derived from an EMBL/GenBank/DDBJ whole genome shotgun (WGS) entry which is preliminary data.</text>
</comment>
<dbReference type="SUPFAM" id="SSF159283">
    <property type="entry name" value="Guanosine diphospho-D-mannose pyrophosphorylase/mannose-6-phosphate isomerase linker domain"/>
    <property type="match status" value="1"/>
</dbReference>
<dbReference type="GO" id="GO:0009298">
    <property type="term" value="P:GDP-mannose biosynthetic process"/>
    <property type="evidence" value="ECO:0007669"/>
    <property type="project" value="TreeGrafter"/>
</dbReference>
<accession>A0A952ALZ1</accession>
<organism evidence="3 4">
    <name type="scientific">Candidatus Dojkabacteria bacterium</name>
    <dbReference type="NCBI Taxonomy" id="2099670"/>
    <lineage>
        <taxon>Bacteria</taxon>
        <taxon>Candidatus Dojkabacteria</taxon>
    </lineage>
</organism>
<evidence type="ECO:0000313" key="3">
    <source>
        <dbReference type="EMBL" id="MBW7953801.1"/>
    </source>
</evidence>
<dbReference type="SUPFAM" id="SSF53448">
    <property type="entry name" value="Nucleotide-diphospho-sugar transferases"/>
    <property type="match status" value="1"/>
</dbReference>
<dbReference type="EMBL" id="JACFOF010000007">
    <property type="protein sequence ID" value="MBW7953801.1"/>
    <property type="molecule type" value="Genomic_DNA"/>
</dbReference>
<dbReference type="GO" id="GO:0004475">
    <property type="term" value="F:mannose-1-phosphate guanylyltransferase (GTP) activity"/>
    <property type="evidence" value="ECO:0007669"/>
    <property type="project" value="TreeGrafter"/>
</dbReference>
<dbReference type="InterPro" id="IPR051161">
    <property type="entry name" value="Mannose-6P_isomerase_type2"/>
</dbReference>
<reference evidence="3" key="1">
    <citation type="journal article" date="2022" name="ISME J.">
        <title>A general approach to explore prokaryotic protein glycosylation reveals the unique surface layer modulation of an anammox bacterium.</title>
        <authorList>
            <person name="Pabst M."/>
            <person name="Grouzdev D.S."/>
            <person name="Lawson C.E."/>
            <person name="Kleikamp H.B.C."/>
            <person name="de Ram C."/>
            <person name="Louwen R."/>
            <person name="Lin Y.M."/>
            <person name="Lucker S."/>
            <person name="van Loosdrecht M.C.M."/>
            <person name="Laureni M."/>
        </authorList>
    </citation>
    <scope>NUCLEOTIDE SEQUENCE</scope>
    <source>
        <strain evidence="3">BROCD043</strain>
    </source>
</reference>
<dbReference type="PANTHER" id="PTHR46390:SF1">
    <property type="entry name" value="MANNOSE-1-PHOSPHATE GUANYLYLTRANSFERASE"/>
    <property type="match status" value="1"/>
</dbReference>
<dbReference type="Pfam" id="PF00483">
    <property type="entry name" value="NTP_transferase"/>
    <property type="match status" value="1"/>
</dbReference>
<protein>
    <recommendedName>
        <fullName evidence="5">Nucleotidyl transferase domain-containing protein</fullName>
    </recommendedName>
</protein>
<dbReference type="PANTHER" id="PTHR46390">
    <property type="entry name" value="MANNOSE-1-PHOSPHATE GUANYLYLTRANSFERASE"/>
    <property type="match status" value="1"/>
</dbReference>
<evidence type="ECO:0000313" key="4">
    <source>
        <dbReference type="Proteomes" id="UP000781173"/>
    </source>
</evidence>
<dbReference type="Proteomes" id="UP000781173">
    <property type="component" value="Unassembled WGS sequence"/>
</dbReference>
<dbReference type="InterPro" id="IPR005835">
    <property type="entry name" value="NTP_transferase_dom"/>
</dbReference>